<feature type="transmembrane region" description="Helical" evidence="1">
    <location>
        <begin position="116"/>
        <end position="142"/>
    </location>
</feature>
<feature type="transmembrane region" description="Helical" evidence="1">
    <location>
        <begin position="59"/>
        <end position="77"/>
    </location>
</feature>
<keyword evidence="1" id="KW-0472">Membrane</keyword>
<gene>
    <name evidence="2" type="ORF">HDK90DRAFT_109845</name>
</gene>
<sequence length="221" mass="25489">MARLARFVHEGLFLRVWLGWVGVQRLASPRGLERFVGLVLLGWAGLAGWFALRHRRIDTFLIRSQPTLIIAIAYLAISRHGRTNEAFSFGHRPPGVLHRIHSVRHLHLHLHPHHEAIIMIDVVINVTVQDLVFFFFYLFFFLHMSMWREARRSAQFGQCKSAVDESQEAATSGTKLLAACPRARYTQRKPQSQTRRYWSPPCLSSMLHIPSCSWSSSPPHY</sequence>
<keyword evidence="1" id="KW-0812">Transmembrane</keyword>
<keyword evidence="3" id="KW-1185">Reference proteome</keyword>
<name>A0ABR1YBH7_9PEZI</name>
<accession>A0ABR1YBH7</accession>
<proteinExistence type="predicted"/>
<comment type="caution">
    <text evidence="2">The sequence shown here is derived from an EMBL/GenBank/DDBJ whole genome shotgun (WGS) entry which is preliminary data.</text>
</comment>
<evidence type="ECO:0000256" key="1">
    <source>
        <dbReference type="SAM" id="Phobius"/>
    </source>
</evidence>
<feature type="transmembrane region" description="Helical" evidence="1">
    <location>
        <begin position="34"/>
        <end position="52"/>
    </location>
</feature>
<protein>
    <submittedName>
        <fullName evidence="2">Uncharacterized protein</fullName>
    </submittedName>
</protein>
<evidence type="ECO:0000313" key="3">
    <source>
        <dbReference type="Proteomes" id="UP001492380"/>
    </source>
</evidence>
<evidence type="ECO:0000313" key="2">
    <source>
        <dbReference type="EMBL" id="KAK8223958.1"/>
    </source>
</evidence>
<dbReference type="EMBL" id="JBBWRZ010000013">
    <property type="protein sequence ID" value="KAK8223958.1"/>
    <property type="molecule type" value="Genomic_DNA"/>
</dbReference>
<organism evidence="2 3">
    <name type="scientific">Phyllosticta capitalensis</name>
    <dbReference type="NCBI Taxonomy" id="121624"/>
    <lineage>
        <taxon>Eukaryota</taxon>
        <taxon>Fungi</taxon>
        <taxon>Dikarya</taxon>
        <taxon>Ascomycota</taxon>
        <taxon>Pezizomycotina</taxon>
        <taxon>Dothideomycetes</taxon>
        <taxon>Dothideomycetes incertae sedis</taxon>
        <taxon>Botryosphaeriales</taxon>
        <taxon>Phyllostictaceae</taxon>
        <taxon>Phyllosticta</taxon>
    </lineage>
</organism>
<dbReference type="Proteomes" id="UP001492380">
    <property type="component" value="Unassembled WGS sequence"/>
</dbReference>
<reference evidence="2 3" key="1">
    <citation type="submission" date="2024-04" db="EMBL/GenBank/DDBJ databases">
        <title>Phyllosticta paracitricarpa is synonymous to the EU quarantine fungus P. citricarpa based on phylogenomic analyses.</title>
        <authorList>
            <consortium name="Lawrence Berkeley National Laboratory"/>
            <person name="Van Ingen-Buijs V.A."/>
            <person name="Van Westerhoven A.C."/>
            <person name="Haridas S."/>
            <person name="Skiadas P."/>
            <person name="Martin F."/>
            <person name="Groenewald J.Z."/>
            <person name="Crous P.W."/>
            <person name="Seidl M.F."/>
        </authorList>
    </citation>
    <scope>NUCLEOTIDE SEQUENCE [LARGE SCALE GENOMIC DNA]</scope>
    <source>
        <strain evidence="2 3">CBS 123374</strain>
    </source>
</reference>
<keyword evidence="1" id="KW-1133">Transmembrane helix</keyword>